<proteinExistence type="predicted"/>
<evidence type="ECO:0000313" key="3">
    <source>
        <dbReference type="Proteomes" id="UP001501169"/>
    </source>
</evidence>
<keyword evidence="1" id="KW-0812">Transmembrane</keyword>
<feature type="transmembrane region" description="Helical" evidence="1">
    <location>
        <begin position="63"/>
        <end position="82"/>
    </location>
</feature>
<keyword evidence="1" id="KW-0472">Membrane</keyword>
<reference evidence="3" key="1">
    <citation type="journal article" date="2019" name="Int. J. Syst. Evol. Microbiol.">
        <title>The Global Catalogue of Microorganisms (GCM) 10K type strain sequencing project: providing services to taxonomists for standard genome sequencing and annotation.</title>
        <authorList>
            <consortium name="The Broad Institute Genomics Platform"/>
            <consortium name="The Broad Institute Genome Sequencing Center for Infectious Disease"/>
            <person name="Wu L."/>
            <person name="Ma J."/>
        </authorList>
    </citation>
    <scope>NUCLEOTIDE SEQUENCE [LARGE SCALE GENOMIC DNA]</scope>
    <source>
        <strain evidence="3">JCM 14331</strain>
    </source>
</reference>
<accession>A0ABP3NDQ8</accession>
<evidence type="ECO:0000313" key="2">
    <source>
        <dbReference type="EMBL" id="GAA0542179.1"/>
    </source>
</evidence>
<comment type="caution">
    <text evidence="2">The sequence shown here is derived from an EMBL/GenBank/DDBJ whole genome shotgun (WGS) entry which is preliminary data.</text>
</comment>
<name>A0ABP3NDQ8_9GAMM</name>
<dbReference type="Proteomes" id="UP001501169">
    <property type="component" value="Unassembled WGS sequence"/>
</dbReference>
<protein>
    <submittedName>
        <fullName evidence="2">Uncharacterized protein</fullName>
    </submittedName>
</protein>
<keyword evidence="1" id="KW-1133">Transmembrane helix</keyword>
<keyword evidence="3" id="KW-1185">Reference proteome</keyword>
<organism evidence="2 3">
    <name type="scientific">Rheinheimera aquimaris</name>
    <dbReference type="NCBI Taxonomy" id="412437"/>
    <lineage>
        <taxon>Bacteria</taxon>
        <taxon>Pseudomonadati</taxon>
        <taxon>Pseudomonadota</taxon>
        <taxon>Gammaproteobacteria</taxon>
        <taxon>Chromatiales</taxon>
        <taxon>Chromatiaceae</taxon>
        <taxon>Rheinheimera</taxon>
    </lineage>
</organism>
<evidence type="ECO:0000256" key="1">
    <source>
        <dbReference type="SAM" id="Phobius"/>
    </source>
</evidence>
<gene>
    <name evidence="2" type="ORF">GCM10009098_07320</name>
</gene>
<feature type="transmembrane region" description="Helical" evidence="1">
    <location>
        <begin position="35"/>
        <end position="56"/>
    </location>
</feature>
<sequence length="127" mass="14153">MPVVFASLFAFLGALCTRLLQWFLANYLLGTVKSITIYVTLIAVVSLIVYNLVMWVNDTILEIINGLPPIAYANIMGVLAMMPKNLPYLATTIITYYILSIGAHITVEVAKFKARWAENSMSSFTKK</sequence>
<dbReference type="EMBL" id="BAAAEO010000001">
    <property type="protein sequence ID" value="GAA0542179.1"/>
    <property type="molecule type" value="Genomic_DNA"/>
</dbReference>
<dbReference type="RefSeq" id="WP_226765447.1">
    <property type="nucleotide sequence ID" value="NZ_BAAAEO010000001.1"/>
</dbReference>
<feature type="transmembrane region" description="Helical" evidence="1">
    <location>
        <begin position="88"/>
        <end position="107"/>
    </location>
</feature>